<dbReference type="InterPro" id="IPR033116">
    <property type="entry name" value="TRYPSIN_SER"/>
</dbReference>
<dbReference type="InterPro" id="IPR018114">
    <property type="entry name" value="TRYPSIN_HIS"/>
</dbReference>
<keyword evidence="4" id="KW-1015">Disulfide bond</keyword>
<feature type="domain" description="Peptidase S1" evidence="9">
    <location>
        <begin position="26"/>
        <end position="255"/>
    </location>
</feature>
<evidence type="ECO:0000256" key="3">
    <source>
        <dbReference type="ARBA" id="ARBA00022825"/>
    </source>
</evidence>
<gene>
    <name evidence="10" type="ORF">PECUL_23A017376</name>
</gene>
<accession>A0AAD1SBR1</accession>
<dbReference type="Gene3D" id="2.40.10.10">
    <property type="entry name" value="Trypsin-like serine proteases"/>
    <property type="match status" value="2"/>
</dbReference>
<evidence type="ECO:0000313" key="10">
    <source>
        <dbReference type="EMBL" id="CAH2296344.1"/>
    </source>
</evidence>
<dbReference type="PANTHER" id="PTHR24271:SF52">
    <property type="entry name" value="GRANZYME K"/>
    <property type="match status" value="1"/>
</dbReference>
<dbReference type="InterPro" id="IPR001314">
    <property type="entry name" value="Peptidase_S1A"/>
</dbReference>
<name>A0AAD1SBR1_PELCU</name>
<keyword evidence="8" id="KW-0732">Signal</keyword>
<dbReference type="InterPro" id="IPR001254">
    <property type="entry name" value="Trypsin_dom"/>
</dbReference>
<keyword evidence="2 6" id="KW-0378">Hydrolase</keyword>
<dbReference type="FunFam" id="2.40.10.10:FF:000002">
    <property type="entry name" value="Transmembrane protease serine"/>
    <property type="match status" value="1"/>
</dbReference>
<evidence type="ECO:0000259" key="9">
    <source>
        <dbReference type="PROSITE" id="PS50240"/>
    </source>
</evidence>
<sequence>MGFLSICYTSALFLLVVFSKGDSVEIIGGKKANPHSRPYMAFLIGKKYCGGTLIKTNWVLTAAHCQFDSKSVVILGAQYWKENESEQQRFSVSKTVPHPDYQSCTRSNDIQLIQLDRHAKLGPFVSVFPFPKSTDDMKENTLCNTAGWGYTVPNNPTLSSYLRETNLTIINRASCRSEYRKQNIKALITENMLCAKPVAGRTDDACMGDSGGPLICENQLRGIVSFGDSTCSSKVPTVYTRLTSKYVKWIESPELRRDTTADLALPGLVIMGILPTCVLMSLYVMTCFAISRLHQIHQS</sequence>
<organism evidence="10 11">
    <name type="scientific">Pelobates cultripes</name>
    <name type="common">Western spadefoot toad</name>
    <dbReference type="NCBI Taxonomy" id="61616"/>
    <lineage>
        <taxon>Eukaryota</taxon>
        <taxon>Metazoa</taxon>
        <taxon>Chordata</taxon>
        <taxon>Craniata</taxon>
        <taxon>Vertebrata</taxon>
        <taxon>Euteleostomi</taxon>
        <taxon>Amphibia</taxon>
        <taxon>Batrachia</taxon>
        <taxon>Anura</taxon>
        <taxon>Pelobatoidea</taxon>
        <taxon>Pelobatidae</taxon>
        <taxon>Pelobates</taxon>
    </lineage>
</organism>
<proteinExistence type="inferred from homology"/>
<feature type="transmembrane region" description="Helical" evidence="7">
    <location>
        <begin position="263"/>
        <end position="290"/>
    </location>
</feature>
<dbReference type="FunFam" id="2.40.10.10:FF:000068">
    <property type="entry name" value="transmembrane protease serine 2"/>
    <property type="match status" value="1"/>
</dbReference>
<keyword evidence="7" id="KW-1133">Transmembrane helix</keyword>
<dbReference type="PROSITE" id="PS00134">
    <property type="entry name" value="TRYPSIN_HIS"/>
    <property type="match status" value="1"/>
</dbReference>
<dbReference type="AlphaFoldDB" id="A0AAD1SBR1"/>
<keyword evidence="3 6" id="KW-0720">Serine protease</keyword>
<dbReference type="InterPro" id="IPR009003">
    <property type="entry name" value="Peptidase_S1_PA"/>
</dbReference>
<dbReference type="PROSITE" id="PS50240">
    <property type="entry name" value="TRYPSIN_DOM"/>
    <property type="match status" value="1"/>
</dbReference>
<keyword evidence="1 6" id="KW-0645">Protease</keyword>
<dbReference type="Pfam" id="PF00089">
    <property type="entry name" value="Trypsin"/>
    <property type="match status" value="1"/>
</dbReference>
<dbReference type="SMART" id="SM00020">
    <property type="entry name" value="Tryp_SPc"/>
    <property type="match status" value="1"/>
</dbReference>
<evidence type="ECO:0000256" key="7">
    <source>
        <dbReference type="SAM" id="Phobius"/>
    </source>
</evidence>
<reference evidence="10" key="1">
    <citation type="submission" date="2022-03" db="EMBL/GenBank/DDBJ databases">
        <authorList>
            <person name="Alioto T."/>
            <person name="Alioto T."/>
            <person name="Gomez Garrido J."/>
        </authorList>
    </citation>
    <scope>NUCLEOTIDE SEQUENCE</scope>
</reference>
<dbReference type="PRINTS" id="PR00722">
    <property type="entry name" value="CHYMOTRYPSIN"/>
</dbReference>
<dbReference type="SUPFAM" id="SSF50494">
    <property type="entry name" value="Trypsin-like serine proteases"/>
    <property type="match status" value="1"/>
</dbReference>
<feature type="signal peptide" evidence="8">
    <location>
        <begin position="1"/>
        <end position="23"/>
    </location>
</feature>
<evidence type="ECO:0000256" key="1">
    <source>
        <dbReference type="ARBA" id="ARBA00022670"/>
    </source>
</evidence>
<keyword evidence="7" id="KW-0812">Transmembrane</keyword>
<dbReference type="PROSITE" id="PS00135">
    <property type="entry name" value="TRYPSIN_SER"/>
    <property type="match status" value="1"/>
</dbReference>
<evidence type="ECO:0000256" key="8">
    <source>
        <dbReference type="SAM" id="SignalP"/>
    </source>
</evidence>
<dbReference type="Proteomes" id="UP001295444">
    <property type="component" value="Chromosome 05"/>
</dbReference>
<evidence type="ECO:0000313" key="11">
    <source>
        <dbReference type="Proteomes" id="UP001295444"/>
    </source>
</evidence>
<keyword evidence="7" id="KW-0472">Membrane</keyword>
<keyword evidence="11" id="KW-1185">Reference proteome</keyword>
<dbReference type="GO" id="GO:0004252">
    <property type="term" value="F:serine-type endopeptidase activity"/>
    <property type="evidence" value="ECO:0007669"/>
    <property type="project" value="InterPro"/>
</dbReference>
<dbReference type="EMBL" id="OW240916">
    <property type="protein sequence ID" value="CAH2296344.1"/>
    <property type="molecule type" value="Genomic_DNA"/>
</dbReference>
<dbReference type="CDD" id="cd00190">
    <property type="entry name" value="Tryp_SPc"/>
    <property type="match status" value="1"/>
</dbReference>
<dbReference type="GO" id="GO:0006508">
    <property type="term" value="P:proteolysis"/>
    <property type="evidence" value="ECO:0007669"/>
    <property type="project" value="UniProtKB-KW"/>
</dbReference>
<feature type="chain" id="PRO_5042064967" evidence="8">
    <location>
        <begin position="24"/>
        <end position="299"/>
    </location>
</feature>
<evidence type="ECO:0000256" key="6">
    <source>
        <dbReference type="RuleBase" id="RU363034"/>
    </source>
</evidence>
<evidence type="ECO:0000256" key="5">
    <source>
        <dbReference type="ARBA" id="ARBA00024195"/>
    </source>
</evidence>
<dbReference type="PANTHER" id="PTHR24271">
    <property type="entry name" value="KALLIKREIN-RELATED"/>
    <property type="match status" value="1"/>
</dbReference>
<protein>
    <submittedName>
        <fullName evidence="10">Granzyme A-like</fullName>
    </submittedName>
</protein>
<evidence type="ECO:0000256" key="2">
    <source>
        <dbReference type="ARBA" id="ARBA00022801"/>
    </source>
</evidence>
<comment type="similarity">
    <text evidence="5">Belongs to the peptidase S1 family. CLIP subfamily.</text>
</comment>
<evidence type="ECO:0000256" key="4">
    <source>
        <dbReference type="ARBA" id="ARBA00023157"/>
    </source>
</evidence>
<dbReference type="InterPro" id="IPR043504">
    <property type="entry name" value="Peptidase_S1_PA_chymotrypsin"/>
</dbReference>